<proteinExistence type="predicted"/>
<organism evidence="1">
    <name type="scientific">Tanacetum cinerariifolium</name>
    <name type="common">Dalmatian daisy</name>
    <name type="synonym">Chrysanthemum cinerariifolium</name>
    <dbReference type="NCBI Taxonomy" id="118510"/>
    <lineage>
        <taxon>Eukaryota</taxon>
        <taxon>Viridiplantae</taxon>
        <taxon>Streptophyta</taxon>
        <taxon>Embryophyta</taxon>
        <taxon>Tracheophyta</taxon>
        <taxon>Spermatophyta</taxon>
        <taxon>Magnoliopsida</taxon>
        <taxon>eudicotyledons</taxon>
        <taxon>Gunneridae</taxon>
        <taxon>Pentapetalae</taxon>
        <taxon>asterids</taxon>
        <taxon>campanulids</taxon>
        <taxon>Asterales</taxon>
        <taxon>Asteraceae</taxon>
        <taxon>Asteroideae</taxon>
        <taxon>Anthemideae</taxon>
        <taxon>Anthemidinae</taxon>
        <taxon>Tanacetum</taxon>
    </lineage>
</organism>
<dbReference type="EMBL" id="BKCJ010009119">
    <property type="protein sequence ID" value="GEU85488.1"/>
    <property type="molecule type" value="Genomic_DNA"/>
</dbReference>
<evidence type="ECO:0000313" key="1">
    <source>
        <dbReference type="EMBL" id="GEU85488.1"/>
    </source>
</evidence>
<protein>
    <submittedName>
        <fullName evidence="1">Uncharacterized protein</fullName>
    </submittedName>
</protein>
<dbReference type="AlphaFoldDB" id="A0A6L2NGW7"/>
<accession>A0A6L2NGW7</accession>
<comment type="caution">
    <text evidence="1">The sequence shown here is derived from an EMBL/GenBank/DDBJ whole genome shotgun (WGS) entry which is preliminary data.</text>
</comment>
<reference evidence="1" key="1">
    <citation type="journal article" date="2019" name="Sci. Rep.">
        <title>Draft genome of Tanacetum cinerariifolium, the natural source of mosquito coil.</title>
        <authorList>
            <person name="Yamashiro T."/>
            <person name="Shiraishi A."/>
            <person name="Satake H."/>
            <person name="Nakayama K."/>
        </authorList>
    </citation>
    <scope>NUCLEOTIDE SEQUENCE</scope>
</reference>
<gene>
    <name evidence="1" type="ORF">Tci_057466</name>
</gene>
<sequence>MRSHKQLVSSRHYSSSSAAAADTAVVEAVTADNTNHTVAEYNLLIKFVFHTQHLDLWVDLMWYFRELDADWDVVIPYFIPYILGGTMLDYHSNSVRYHVSWRDVENMCLAINFTLSKGC</sequence>
<name>A0A6L2NGW7_TANCI</name>